<evidence type="ECO:0000256" key="1">
    <source>
        <dbReference type="ARBA" id="ARBA00004141"/>
    </source>
</evidence>
<reference evidence="7 8" key="1">
    <citation type="submission" date="2016-07" db="EMBL/GenBank/DDBJ databases">
        <title>Pervasive Adenine N6-methylation of Active Genes in Fungi.</title>
        <authorList>
            <consortium name="DOE Joint Genome Institute"/>
            <person name="Mondo S.J."/>
            <person name="Dannebaum R.O."/>
            <person name="Kuo R.C."/>
            <person name="Labutti K."/>
            <person name="Haridas S."/>
            <person name="Kuo A."/>
            <person name="Salamov A."/>
            <person name="Ahrendt S.R."/>
            <person name="Lipzen A."/>
            <person name="Sullivan W."/>
            <person name="Andreopoulos W.B."/>
            <person name="Clum A."/>
            <person name="Lindquist E."/>
            <person name="Daum C."/>
            <person name="Ramamoorthy G.K."/>
            <person name="Gryganskyi A."/>
            <person name="Culley D."/>
            <person name="Magnuson J.K."/>
            <person name="James T.Y."/>
            <person name="O'Malley M.A."/>
            <person name="Stajich J.E."/>
            <person name="Spatafora J.W."/>
            <person name="Visel A."/>
            <person name="Grigoriev I.V."/>
        </authorList>
    </citation>
    <scope>NUCLEOTIDE SEQUENCE [LARGE SCALE GENOMIC DNA]</scope>
    <source>
        <strain evidence="7 8">PL171</strain>
    </source>
</reference>
<dbReference type="Pfam" id="PF00520">
    <property type="entry name" value="Ion_trans"/>
    <property type="match status" value="1"/>
</dbReference>
<protein>
    <submittedName>
        <fullName evidence="7">Ion transport protein-domain-containing protein</fullName>
    </submittedName>
</protein>
<feature type="transmembrane region" description="Helical" evidence="5">
    <location>
        <begin position="158"/>
        <end position="180"/>
    </location>
</feature>
<feature type="transmembrane region" description="Helical" evidence="5">
    <location>
        <begin position="255"/>
        <end position="271"/>
    </location>
</feature>
<dbReference type="Proteomes" id="UP000193411">
    <property type="component" value="Unassembled WGS sequence"/>
</dbReference>
<comment type="caution">
    <text evidence="7">The sequence shown here is derived from an EMBL/GenBank/DDBJ whole genome shotgun (WGS) entry which is preliminary data.</text>
</comment>
<evidence type="ECO:0000313" key="7">
    <source>
        <dbReference type="EMBL" id="ORZ30665.1"/>
    </source>
</evidence>
<dbReference type="OrthoDB" id="416585at2759"/>
<evidence type="ECO:0000313" key="8">
    <source>
        <dbReference type="Proteomes" id="UP000193411"/>
    </source>
</evidence>
<feature type="domain" description="Ion transport" evidence="6">
    <location>
        <begin position="93"/>
        <end position="321"/>
    </location>
</feature>
<dbReference type="GO" id="GO:0036128">
    <property type="term" value="C:CatSper complex"/>
    <property type="evidence" value="ECO:0007669"/>
    <property type="project" value="TreeGrafter"/>
</dbReference>
<evidence type="ECO:0000256" key="2">
    <source>
        <dbReference type="ARBA" id="ARBA00022692"/>
    </source>
</evidence>
<gene>
    <name evidence="7" type="ORF">BCR44DRAFT_55963</name>
</gene>
<accession>A0A1Y2H836</accession>
<dbReference type="AlphaFoldDB" id="A0A1Y2H836"/>
<dbReference type="PANTHER" id="PTHR47131">
    <property type="entry name" value="CATION CHANNEL SPERM-ASSOCIATED PROTEIN 3"/>
    <property type="match status" value="1"/>
</dbReference>
<dbReference type="GO" id="GO:0005245">
    <property type="term" value="F:voltage-gated calcium channel activity"/>
    <property type="evidence" value="ECO:0007669"/>
    <property type="project" value="TreeGrafter"/>
</dbReference>
<feature type="transmembrane region" description="Helical" evidence="5">
    <location>
        <begin position="91"/>
        <end position="113"/>
    </location>
</feature>
<feature type="transmembrane region" description="Helical" evidence="5">
    <location>
        <begin position="125"/>
        <end position="146"/>
    </location>
</feature>
<proteinExistence type="predicted"/>
<comment type="subcellular location">
    <subcellularLocation>
        <location evidence="1">Membrane</location>
        <topology evidence="1">Multi-pass membrane protein</topology>
    </subcellularLocation>
</comment>
<dbReference type="EMBL" id="MCFL01000077">
    <property type="protein sequence ID" value="ORZ30665.1"/>
    <property type="molecule type" value="Genomic_DNA"/>
</dbReference>
<organism evidence="7 8">
    <name type="scientific">Catenaria anguillulae PL171</name>
    <dbReference type="NCBI Taxonomy" id="765915"/>
    <lineage>
        <taxon>Eukaryota</taxon>
        <taxon>Fungi</taxon>
        <taxon>Fungi incertae sedis</taxon>
        <taxon>Blastocladiomycota</taxon>
        <taxon>Blastocladiomycetes</taxon>
        <taxon>Blastocladiales</taxon>
        <taxon>Catenariaceae</taxon>
        <taxon>Catenaria</taxon>
    </lineage>
</organism>
<feature type="transmembrane region" description="Helical" evidence="5">
    <location>
        <begin position="222"/>
        <end position="243"/>
    </location>
</feature>
<dbReference type="GO" id="GO:0006814">
    <property type="term" value="P:sodium ion transport"/>
    <property type="evidence" value="ECO:0007669"/>
    <property type="project" value="TreeGrafter"/>
</dbReference>
<evidence type="ECO:0000259" key="6">
    <source>
        <dbReference type="Pfam" id="PF00520"/>
    </source>
</evidence>
<dbReference type="GO" id="GO:0030317">
    <property type="term" value="P:flagellated sperm motility"/>
    <property type="evidence" value="ECO:0007669"/>
    <property type="project" value="TreeGrafter"/>
</dbReference>
<dbReference type="Gene3D" id="1.20.120.350">
    <property type="entry name" value="Voltage-gated potassium channels. Chain C"/>
    <property type="match status" value="1"/>
</dbReference>
<evidence type="ECO:0000256" key="4">
    <source>
        <dbReference type="ARBA" id="ARBA00023136"/>
    </source>
</evidence>
<keyword evidence="2 5" id="KW-0812">Transmembrane</keyword>
<evidence type="ECO:0000256" key="3">
    <source>
        <dbReference type="ARBA" id="ARBA00022989"/>
    </source>
</evidence>
<keyword evidence="3 5" id="KW-1133">Transmembrane helix</keyword>
<feature type="transmembrane region" description="Helical" evidence="5">
    <location>
        <begin position="291"/>
        <end position="313"/>
    </location>
</feature>
<name>A0A1Y2H836_9FUNG</name>
<dbReference type="Gene3D" id="1.10.287.70">
    <property type="match status" value="1"/>
</dbReference>
<dbReference type="InterPro" id="IPR005821">
    <property type="entry name" value="Ion_trans_dom"/>
</dbReference>
<keyword evidence="8" id="KW-1185">Reference proteome</keyword>
<dbReference type="InterPro" id="IPR027359">
    <property type="entry name" value="Volt_channel_dom_sf"/>
</dbReference>
<keyword evidence="4 5" id="KW-0472">Membrane</keyword>
<dbReference type="STRING" id="765915.A0A1Y2H836"/>
<dbReference type="PANTHER" id="PTHR47131:SF1">
    <property type="entry name" value="CATION CHANNEL SPERM-ASSOCIATED PROTEIN 3"/>
    <property type="match status" value="1"/>
</dbReference>
<sequence>MVAGGATPFGGWGITKASQRGTRLLQEFAARGLSPEVRADEFLEPPTNPNGADSPDDIDAAIAAAVAIGTSRSKYRAHELRRMRVYLSRIVYSKYFSNFMLLVIFANCITIGIDTSLPDDQTDYSLYTDLIFLSIYLIEFILKIFIDPRGYWRSAYNKFDFVILVISVVQFALSLLGAGLGNLTFLRVFRSLRALRSFRSISSVRRLQIIVNALLHTLRKSVLDILACLFAFTFIFAVMGYYLFGVDNRTNSDDFSTLGASMLSLMYYITSSGWTDVQTGLTQDGYVGSEFYSIIFMVISNFIFTNMFIGVICENIEEASEADRANQLRIRLAAQREKKEAFRDKQRNDMRELLARTDLSSNQNMQKILESLAGTLRHDEVVPMTHLACNLTWFEAFMVTQYHLENSMYRCQQTHFSIANTLTEMLDRRLKAKVARGM</sequence>
<evidence type="ECO:0000256" key="5">
    <source>
        <dbReference type="SAM" id="Phobius"/>
    </source>
</evidence>
<dbReference type="SUPFAM" id="SSF81324">
    <property type="entry name" value="Voltage-gated potassium channels"/>
    <property type="match status" value="1"/>
</dbReference>